<dbReference type="Proteomes" id="UP000251584">
    <property type="component" value="Unassembled WGS sequence"/>
</dbReference>
<evidence type="ECO:0000313" key="8">
    <source>
        <dbReference type="Proteomes" id="UP000251584"/>
    </source>
</evidence>
<feature type="transmembrane region" description="Helical" evidence="6">
    <location>
        <begin position="89"/>
        <end position="112"/>
    </location>
</feature>
<dbReference type="EMBL" id="UAVY01000008">
    <property type="protein sequence ID" value="SQB39668.1"/>
    <property type="molecule type" value="Genomic_DNA"/>
</dbReference>
<evidence type="ECO:0000256" key="4">
    <source>
        <dbReference type="ARBA" id="ARBA00022989"/>
    </source>
</evidence>
<organism evidence="7 8">
    <name type="scientific">Citrobacter koseri</name>
    <name type="common">Citrobacter diversus</name>
    <dbReference type="NCBI Taxonomy" id="545"/>
    <lineage>
        <taxon>Bacteria</taxon>
        <taxon>Pseudomonadati</taxon>
        <taxon>Pseudomonadota</taxon>
        <taxon>Gammaproteobacteria</taxon>
        <taxon>Enterobacterales</taxon>
        <taxon>Enterobacteriaceae</taxon>
        <taxon>Citrobacter</taxon>
    </lineage>
</organism>
<dbReference type="GO" id="GO:0016020">
    <property type="term" value="C:membrane"/>
    <property type="evidence" value="ECO:0007669"/>
    <property type="project" value="UniProtKB-SubCell"/>
</dbReference>
<keyword evidence="2" id="KW-0813">Transport</keyword>
<dbReference type="PANTHER" id="PTHR30177">
    <property type="entry name" value="GLYCINE BETAINE/L-PROLINE TRANSPORT SYSTEM PERMEASE PROTEIN PROW"/>
    <property type="match status" value="1"/>
</dbReference>
<proteinExistence type="predicted"/>
<evidence type="ECO:0000256" key="3">
    <source>
        <dbReference type="ARBA" id="ARBA00022692"/>
    </source>
</evidence>
<evidence type="ECO:0000313" key="7">
    <source>
        <dbReference type="EMBL" id="SQB39668.1"/>
    </source>
</evidence>
<evidence type="ECO:0000256" key="5">
    <source>
        <dbReference type="ARBA" id="ARBA00023136"/>
    </source>
</evidence>
<comment type="subcellular location">
    <subcellularLocation>
        <location evidence="1">Membrane</location>
        <topology evidence="1">Multi-pass membrane protein</topology>
    </subcellularLocation>
</comment>
<reference evidence="7 8" key="1">
    <citation type="submission" date="2018-06" db="EMBL/GenBank/DDBJ databases">
        <authorList>
            <consortium name="Pathogen Informatics"/>
            <person name="Doyle S."/>
        </authorList>
    </citation>
    <scope>NUCLEOTIDE SEQUENCE [LARGE SCALE GENOMIC DNA]</scope>
    <source>
        <strain evidence="7 8">NCTC10786</strain>
    </source>
</reference>
<dbReference type="PANTHER" id="PTHR30177:SF32">
    <property type="entry name" value="GLYCINE BETAINE UPTAKE SYSTEM PERMEASE PROTEIN YEHW"/>
    <property type="match status" value="1"/>
</dbReference>
<feature type="transmembrane region" description="Helical" evidence="6">
    <location>
        <begin position="6"/>
        <end position="27"/>
    </location>
</feature>
<protein>
    <submittedName>
        <fullName evidence="7">ABC transporter</fullName>
    </submittedName>
</protein>
<keyword evidence="4 6" id="KW-1133">Transmembrane helix</keyword>
<dbReference type="InterPro" id="IPR035906">
    <property type="entry name" value="MetI-like_sf"/>
</dbReference>
<feature type="transmembrane region" description="Helical" evidence="6">
    <location>
        <begin position="47"/>
        <end position="69"/>
    </location>
</feature>
<evidence type="ECO:0000256" key="6">
    <source>
        <dbReference type="SAM" id="Phobius"/>
    </source>
</evidence>
<sequence length="138" mass="15049">MHTFTLKRVLGFTGAIALVLALLVWGVGLETIKARQVDLLYLGKQHLLLVFTSMFFALVIGIPSGILLSRPAAKGFAEYVMQLFNVGNTLPPLAVLALAMVIIGIGDVPAIFRAVPRLASSRRAQYLRRALFCSRLPD</sequence>
<gene>
    <name evidence="7" type="primary">yehW_4</name>
    <name evidence="7" type="ORF">NCTC10786_04748</name>
</gene>
<keyword evidence="3 6" id="KW-0812">Transmembrane</keyword>
<dbReference type="SUPFAM" id="SSF161098">
    <property type="entry name" value="MetI-like"/>
    <property type="match status" value="1"/>
</dbReference>
<evidence type="ECO:0000256" key="2">
    <source>
        <dbReference type="ARBA" id="ARBA00022448"/>
    </source>
</evidence>
<accession>A0A2X2WFF5</accession>
<dbReference type="AlphaFoldDB" id="A0A2X2WFF5"/>
<name>A0A2X2WFF5_CITKO</name>
<evidence type="ECO:0000256" key="1">
    <source>
        <dbReference type="ARBA" id="ARBA00004141"/>
    </source>
</evidence>
<keyword evidence="5 6" id="KW-0472">Membrane</keyword>
<dbReference type="InterPro" id="IPR051204">
    <property type="entry name" value="ABC_transp_perm/SBD"/>
</dbReference>